<dbReference type="InterPro" id="IPR047767">
    <property type="entry name" value="PSP1-like"/>
</dbReference>
<dbReference type="AlphaFoldDB" id="A0A7C5P908"/>
<dbReference type="Pfam" id="PF04468">
    <property type="entry name" value="PSP1"/>
    <property type="match status" value="1"/>
</dbReference>
<accession>A0A7C5P908</accession>
<comment type="caution">
    <text evidence="2">The sequence shown here is derived from an EMBL/GenBank/DDBJ whole genome shotgun (WGS) entry which is preliminary data.</text>
</comment>
<organism evidence="2">
    <name type="scientific">Thermodesulfobium narugense</name>
    <dbReference type="NCBI Taxonomy" id="184064"/>
    <lineage>
        <taxon>Bacteria</taxon>
        <taxon>Pseudomonadati</taxon>
        <taxon>Thermodesulfobiota</taxon>
        <taxon>Thermodesulfobiia</taxon>
        <taxon>Thermodesulfobiales</taxon>
        <taxon>Thermodesulfobiaceae</taxon>
        <taxon>Thermodesulfobium</taxon>
    </lineage>
</organism>
<gene>
    <name evidence="2" type="ORF">ENL70_07465</name>
</gene>
<name>A0A7C5P908_9BACT</name>
<dbReference type="PROSITE" id="PS51411">
    <property type="entry name" value="PSP1_C"/>
    <property type="match status" value="1"/>
</dbReference>
<dbReference type="GO" id="GO:0005737">
    <property type="term" value="C:cytoplasm"/>
    <property type="evidence" value="ECO:0007669"/>
    <property type="project" value="TreeGrafter"/>
</dbReference>
<evidence type="ECO:0000313" key="2">
    <source>
        <dbReference type="EMBL" id="HHI66368.1"/>
    </source>
</evidence>
<dbReference type="PANTHER" id="PTHR43830">
    <property type="entry name" value="PROTEIN PSP1"/>
    <property type="match status" value="1"/>
</dbReference>
<dbReference type="NCBIfam" id="NF041131">
    <property type="entry name" value="RicT_YaaT_fam"/>
    <property type="match status" value="1"/>
</dbReference>
<dbReference type="InterPro" id="IPR007557">
    <property type="entry name" value="PSP1_C"/>
</dbReference>
<dbReference type="PANTHER" id="PTHR43830:SF3">
    <property type="entry name" value="PROTEIN PSP1"/>
    <property type="match status" value="1"/>
</dbReference>
<proteinExistence type="predicted"/>
<feature type="domain" description="PSP1 C-terminal" evidence="1">
    <location>
        <begin position="57"/>
        <end position="143"/>
    </location>
</feature>
<sequence length="268" mass="30515">MNYYFVKVLPLRRFGYFSSEEIFSKGDCVVVEGNFGIEMGIIDSIVDGIPDNIEKVKKIIKLASKEDISGIQEREEKAKEILLLSKELARELNLEMKFLKAVYNSDGSKITIYFTADGRIDFRELIKEITKRVKKTRVELFQVGSRDAVKLLGAIGSCGREVCCATFLDEIDTISVKMVKDQGLQLNPTKISGVCGRLLCCMSYEYPFYSCCKSLFPNIDDLVRTSRGIGRVIENRYLKNSFVIMYEDGLKEEISIDQWHRENGDETA</sequence>
<dbReference type="EMBL" id="DRUY01000252">
    <property type="protein sequence ID" value="HHI66368.1"/>
    <property type="molecule type" value="Genomic_DNA"/>
</dbReference>
<protein>
    <submittedName>
        <fullName evidence="2">Stage 0 sporulation protein</fullName>
    </submittedName>
</protein>
<evidence type="ECO:0000259" key="1">
    <source>
        <dbReference type="PROSITE" id="PS51411"/>
    </source>
</evidence>
<reference evidence="2" key="1">
    <citation type="journal article" date="2020" name="mSystems">
        <title>Genome- and Community-Level Interaction Insights into Carbon Utilization and Element Cycling Functions of Hydrothermarchaeota in Hydrothermal Sediment.</title>
        <authorList>
            <person name="Zhou Z."/>
            <person name="Liu Y."/>
            <person name="Xu W."/>
            <person name="Pan J."/>
            <person name="Luo Z.H."/>
            <person name="Li M."/>
        </authorList>
    </citation>
    <scope>NUCLEOTIDE SEQUENCE [LARGE SCALE GENOMIC DNA]</scope>
    <source>
        <strain evidence="2">SpSt-1019</strain>
    </source>
</reference>